<name>A0AAV3REG9_LITER</name>
<dbReference type="Pfam" id="PF00407">
    <property type="entry name" value="Bet_v_1"/>
    <property type="match status" value="1"/>
</dbReference>
<dbReference type="Gene3D" id="3.30.530.20">
    <property type="match status" value="1"/>
</dbReference>
<gene>
    <name evidence="2" type="ORF">LIER_27548</name>
</gene>
<sequence>MGLTGNLVKEVQIKPIGDVFLELFSQKQIDVAKLIPERVHGCVLVQGQWGVAGSIISWDYTRDGKTVF</sequence>
<protein>
    <recommendedName>
        <fullName evidence="1">Bet v I/Major latex protein domain-containing protein</fullName>
    </recommendedName>
</protein>
<organism evidence="2 3">
    <name type="scientific">Lithospermum erythrorhizon</name>
    <name type="common">Purple gromwell</name>
    <name type="synonym">Lithospermum officinale var. erythrorhizon</name>
    <dbReference type="NCBI Taxonomy" id="34254"/>
    <lineage>
        <taxon>Eukaryota</taxon>
        <taxon>Viridiplantae</taxon>
        <taxon>Streptophyta</taxon>
        <taxon>Embryophyta</taxon>
        <taxon>Tracheophyta</taxon>
        <taxon>Spermatophyta</taxon>
        <taxon>Magnoliopsida</taxon>
        <taxon>eudicotyledons</taxon>
        <taxon>Gunneridae</taxon>
        <taxon>Pentapetalae</taxon>
        <taxon>asterids</taxon>
        <taxon>lamiids</taxon>
        <taxon>Boraginales</taxon>
        <taxon>Boraginaceae</taxon>
        <taxon>Boraginoideae</taxon>
        <taxon>Lithospermeae</taxon>
        <taxon>Lithospermum</taxon>
    </lineage>
</organism>
<dbReference type="InterPro" id="IPR000916">
    <property type="entry name" value="Bet_v_I/MLP"/>
</dbReference>
<dbReference type="GO" id="GO:0006952">
    <property type="term" value="P:defense response"/>
    <property type="evidence" value="ECO:0007669"/>
    <property type="project" value="InterPro"/>
</dbReference>
<reference evidence="2 3" key="1">
    <citation type="submission" date="2024-01" db="EMBL/GenBank/DDBJ databases">
        <title>The complete chloroplast genome sequence of Lithospermum erythrorhizon: insights into the phylogenetic relationship among Boraginaceae species and the maternal lineages of purple gromwells.</title>
        <authorList>
            <person name="Okada T."/>
            <person name="Watanabe K."/>
        </authorList>
    </citation>
    <scope>NUCLEOTIDE SEQUENCE [LARGE SCALE GENOMIC DNA]</scope>
</reference>
<evidence type="ECO:0000313" key="3">
    <source>
        <dbReference type="Proteomes" id="UP001454036"/>
    </source>
</evidence>
<dbReference type="InterPro" id="IPR051761">
    <property type="entry name" value="MLP-like_ligand-binding"/>
</dbReference>
<accession>A0AAV3REG9</accession>
<evidence type="ECO:0000259" key="1">
    <source>
        <dbReference type="Pfam" id="PF00407"/>
    </source>
</evidence>
<feature type="domain" description="Bet v I/Major latex protein" evidence="1">
    <location>
        <begin position="4"/>
        <end position="66"/>
    </location>
</feature>
<dbReference type="AlphaFoldDB" id="A0AAV3REG9"/>
<dbReference type="EMBL" id="BAABME010008902">
    <property type="protein sequence ID" value="GAA0174086.1"/>
    <property type="molecule type" value="Genomic_DNA"/>
</dbReference>
<comment type="caution">
    <text evidence="2">The sequence shown here is derived from an EMBL/GenBank/DDBJ whole genome shotgun (WGS) entry which is preliminary data.</text>
</comment>
<dbReference type="Proteomes" id="UP001454036">
    <property type="component" value="Unassembled WGS sequence"/>
</dbReference>
<proteinExistence type="predicted"/>
<keyword evidence="3" id="KW-1185">Reference proteome</keyword>
<dbReference type="PANTHER" id="PTHR31907">
    <property type="entry name" value="MLP-LIKE PROTEIN 423"/>
    <property type="match status" value="1"/>
</dbReference>
<evidence type="ECO:0000313" key="2">
    <source>
        <dbReference type="EMBL" id="GAA0174086.1"/>
    </source>
</evidence>
<dbReference type="InterPro" id="IPR023393">
    <property type="entry name" value="START-like_dom_sf"/>
</dbReference>